<name>F5J1C1_9BACT</name>
<dbReference type="RefSeq" id="WP_006800671.1">
    <property type="nucleotide sequence ID" value="NZ_GL891987.1"/>
</dbReference>
<dbReference type="AlphaFoldDB" id="F5J1C1"/>
<gene>
    <name evidence="1" type="ORF">HMPREF9455_03138</name>
</gene>
<dbReference type="Proteomes" id="UP000004913">
    <property type="component" value="Unassembled WGS sequence"/>
</dbReference>
<sequence>MKVFVFIQQRPLKVSTYTSLTALYEANKSILSISKSTLDKWQFDSYNYVSSRYIIAKTESQSTGSVRNIRT</sequence>
<dbReference type="HOGENOM" id="CLU_2733579_0_0_10"/>
<organism evidence="1 2">
    <name type="scientific">Dysgonomonas gadei ATCC BAA-286</name>
    <dbReference type="NCBI Taxonomy" id="742766"/>
    <lineage>
        <taxon>Bacteria</taxon>
        <taxon>Pseudomonadati</taxon>
        <taxon>Bacteroidota</taxon>
        <taxon>Bacteroidia</taxon>
        <taxon>Bacteroidales</taxon>
        <taxon>Dysgonomonadaceae</taxon>
        <taxon>Dysgonomonas</taxon>
    </lineage>
</organism>
<accession>F5J1C1</accession>
<evidence type="ECO:0000313" key="2">
    <source>
        <dbReference type="Proteomes" id="UP000004913"/>
    </source>
</evidence>
<protein>
    <submittedName>
        <fullName evidence="1">Uncharacterized protein</fullName>
    </submittedName>
</protein>
<evidence type="ECO:0000313" key="1">
    <source>
        <dbReference type="EMBL" id="EGK00495.1"/>
    </source>
</evidence>
<keyword evidence="2" id="KW-1185">Reference proteome</keyword>
<dbReference type="EMBL" id="ADLV01000036">
    <property type="protein sequence ID" value="EGK00495.1"/>
    <property type="molecule type" value="Genomic_DNA"/>
</dbReference>
<reference evidence="1 2" key="1">
    <citation type="submission" date="2011-04" db="EMBL/GenBank/DDBJ databases">
        <title>The Genome Sequence of Dysgonomonas gadei ATCC BAA-286.</title>
        <authorList>
            <consortium name="The Broad Institute Genome Sequencing Platform"/>
            <person name="Earl A."/>
            <person name="Ward D."/>
            <person name="Feldgarden M."/>
            <person name="Gevers D."/>
            <person name="Pudlo N."/>
            <person name="Martens E."/>
            <person name="Allen-Vercoe E."/>
            <person name="Young S.K."/>
            <person name="Zeng Q."/>
            <person name="Gargeya S."/>
            <person name="Fitzgerald M."/>
            <person name="Haas B."/>
            <person name="Abouelleil A."/>
            <person name="Alvarado L."/>
            <person name="Arachchi H.M."/>
            <person name="Berlin A."/>
            <person name="Brown A."/>
            <person name="Chapman S.B."/>
            <person name="Chen Z."/>
            <person name="Dunbar C."/>
            <person name="Freedman E."/>
            <person name="Gearin G."/>
            <person name="Gellesch M."/>
            <person name="Goldberg J."/>
            <person name="Griggs A."/>
            <person name="Gujja S."/>
            <person name="Heiman D."/>
            <person name="Howarth C."/>
            <person name="Larson L."/>
            <person name="Lui A."/>
            <person name="MacDonald P.J.P."/>
            <person name="Mehta T."/>
            <person name="Montmayeur A."/>
            <person name="Murphy C."/>
            <person name="Neiman D."/>
            <person name="Pearson M."/>
            <person name="Priest M."/>
            <person name="Roberts A."/>
            <person name="Saif S."/>
            <person name="Shea T."/>
            <person name="Shenoy N."/>
            <person name="Sisk P."/>
            <person name="Stolte C."/>
            <person name="Sykes S."/>
            <person name="Yandava C."/>
            <person name="Wortman J."/>
            <person name="Nusbaum C."/>
            <person name="Birren B."/>
        </authorList>
    </citation>
    <scope>NUCLEOTIDE SEQUENCE [LARGE SCALE GENOMIC DNA]</scope>
    <source>
        <strain evidence="1 2">ATCC BAA-286</strain>
    </source>
</reference>
<proteinExistence type="predicted"/>
<comment type="caution">
    <text evidence="1">The sequence shown here is derived from an EMBL/GenBank/DDBJ whole genome shotgun (WGS) entry which is preliminary data.</text>
</comment>
<dbReference type="OrthoDB" id="997856at2"/>